<keyword evidence="7" id="KW-1185">Reference proteome</keyword>
<dbReference type="InterPro" id="IPR029767">
    <property type="entry name" value="WecB-like"/>
</dbReference>
<dbReference type="GO" id="GO:0008761">
    <property type="term" value="F:UDP-N-acetylglucosamine 2-epimerase activity"/>
    <property type="evidence" value="ECO:0007669"/>
    <property type="project" value="UniProtKB-EC"/>
</dbReference>
<evidence type="ECO:0000313" key="6">
    <source>
        <dbReference type="EMBL" id="SDP84310.1"/>
    </source>
</evidence>
<dbReference type="OrthoDB" id="9803238at2"/>
<dbReference type="InterPro" id="IPR003331">
    <property type="entry name" value="UDP_GlcNAc_Epimerase_2_dom"/>
</dbReference>
<dbReference type="AlphaFoldDB" id="A0A1H0W0P9"/>
<keyword evidence="1 4" id="KW-0413">Isomerase</keyword>
<dbReference type="EMBL" id="FNJR01000010">
    <property type="protein sequence ID" value="SDP84310.1"/>
    <property type="molecule type" value="Genomic_DNA"/>
</dbReference>
<gene>
    <name evidence="6" type="ORF">SAMN04487905_110103</name>
</gene>
<name>A0A1H0W0P9_9ACTN</name>
<evidence type="ECO:0000256" key="2">
    <source>
        <dbReference type="ARBA" id="ARBA00038209"/>
    </source>
</evidence>
<dbReference type="PANTHER" id="PTHR43174">
    <property type="entry name" value="UDP-N-ACETYLGLUCOSAMINE 2-EPIMERASE"/>
    <property type="match status" value="1"/>
</dbReference>
<dbReference type="CDD" id="cd03786">
    <property type="entry name" value="GTB_UDP-GlcNAc_2-Epimerase"/>
    <property type="match status" value="1"/>
</dbReference>
<dbReference type="SUPFAM" id="SSF53756">
    <property type="entry name" value="UDP-Glycosyltransferase/glycogen phosphorylase"/>
    <property type="match status" value="1"/>
</dbReference>
<evidence type="ECO:0000256" key="4">
    <source>
        <dbReference type="RuleBase" id="RU003513"/>
    </source>
</evidence>
<proteinExistence type="inferred from homology"/>
<dbReference type="STRING" id="405564.SAMN04487905_110103"/>
<dbReference type="PANTHER" id="PTHR43174:SF2">
    <property type="entry name" value="UDP-N-ACETYLGLUCOSAMINE 2-EPIMERASE"/>
    <property type="match status" value="1"/>
</dbReference>
<evidence type="ECO:0000256" key="3">
    <source>
        <dbReference type="ARBA" id="ARBA00038858"/>
    </source>
</evidence>
<accession>A0A1H0W0P9</accession>
<dbReference type="NCBIfam" id="TIGR00236">
    <property type="entry name" value="wecB"/>
    <property type="match status" value="1"/>
</dbReference>
<dbReference type="Proteomes" id="UP000199497">
    <property type="component" value="Unassembled WGS sequence"/>
</dbReference>
<evidence type="ECO:0000259" key="5">
    <source>
        <dbReference type="Pfam" id="PF02350"/>
    </source>
</evidence>
<organism evidence="6 7">
    <name type="scientific">Actinopolyspora xinjiangensis</name>
    <dbReference type="NCBI Taxonomy" id="405564"/>
    <lineage>
        <taxon>Bacteria</taxon>
        <taxon>Bacillati</taxon>
        <taxon>Actinomycetota</taxon>
        <taxon>Actinomycetes</taxon>
        <taxon>Actinopolysporales</taxon>
        <taxon>Actinopolysporaceae</taxon>
        <taxon>Actinopolyspora</taxon>
    </lineage>
</organism>
<dbReference type="Pfam" id="PF02350">
    <property type="entry name" value="Epimerase_2"/>
    <property type="match status" value="1"/>
</dbReference>
<dbReference type="RefSeq" id="WP_092603077.1">
    <property type="nucleotide sequence ID" value="NZ_FNJR01000010.1"/>
</dbReference>
<reference evidence="7" key="1">
    <citation type="submission" date="2016-10" db="EMBL/GenBank/DDBJ databases">
        <authorList>
            <person name="Varghese N."/>
            <person name="Submissions S."/>
        </authorList>
    </citation>
    <scope>NUCLEOTIDE SEQUENCE [LARGE SCALE GENOMIC DNA]</scope>
    <source>
        <strain evidence="7">DSM 46732</strain>
    </source>
</reference>
<comment type="similarity">
    <text evidence="2 4">Belongs to the UDP-N-acetylglucosamine 2-epimerase family.</text>
</comment>
<feature type="domain" description="UDP-N-acetylglucosamine 2-epimerase" evidence="5">
    <location>
        <begin position="36"/>
        <end position="382"/>
    </location>
</feature>
<evidence type="ECO:0000313" key="7">
    <source>
        <dbReference type="Proteomes" id="UP000199497"/>
    </source>
</evidence>
<evidence type="ECO:0000256" key="1">
    <source>
        <dbReference type="ARBA" id="ARBA00023235"/>
    </source>
</evidence>
<sequence length="420" mass="44679">MYGEEINSSVAAGQREVWLVAGTRPEAVKLAPVARACRENARTRPVLIASGQHAGMVSQALRAFELEPDVDLAVRRGTGSQPELLAELVKGLDGLAERRPPEAVLVQGDTTTTLAGALTAFWRRVPVVHLEAGLRSFDLHAPFPEELNRRMVTQASGFHLAPTENAARNLRECGITDDRILVTGNTVVDAVESVAHREPVFENPELAGVVQRAVAGERRLVLVTVHRRESWGEPIRRVLEAIRELTRIHPDIRVVLPAHPNPEVGGLARSVFAADPNVLVTDPLPYGELVHVLAASTLVLSDSGGIQEEAPAFGVPVLVLRDVTERTEAVDAGCALLVGSERGRIVHHASRLLADPGARESMLAGGNPFGDGRGAARAEAVLAWLLGLADRLPAAFVPLAGAGPGRLEPYGVVGAAASPR</sequence>
<protein>
    <recommendedName>
        <fullName evidence="3">UDP-N-acetylglucosamine 2-epimerase (non-hydrolyzing)</fullName>
        <ecNumber evidence="3">5.1.3.14</ecNumber>
    </recommendedName>
</protein>
<dbReference type="EC" id="5.1.3.14" evidence="3"/>
<dbReference type="Gene3D" id="3.40.50.2000">
    <property type="entry name" value="Glycogen Phosphorylase B"/>
    <property type="match status" value="2"/>
</dbReference>